<organism evidence="7 8">
    <name type="scientific">Brevibacterium ravenspurgense</name>
    <dbReference type="NCBI Taxonomy" id="479117"/>
    <lineage>
        <taxon>Bacteria</taxon>
        <taxon>Bacillati</taxon>
        <taxon>Actinomycetota</taxon>
        <taxon>Actinomycetes</taxon>
        <taxon>Micrococcales</taxon>
        <taxon>Brevibacteriaceae</taxon>
        <taxon>Brevibacterium</taxon>
    </lineage>
</organism>
<dbReference type="Gene3D" id="1.10.287.950">
    <property type="entry name" value="Methyl-accepting chemotaxis protein"/>
    <property type="match status" value="1"/>
</dbReference>
<proteinExistence type="predicted"/>
<dbReference type="NCBIfam" id="TIGR03061">
    <property type="entry name" value="pip_yhgE_Nterm"/>
    <property type="match status" value="1"/>
</dbReference>
<sequence length="823" mass="85949">MFKFERAAAGQRVTWWTIIGLLLIPLLVAGGYVVTAHGAEEKVHSIPGAIVNNDDGTEIDGKTVPLGRQLAAALISPDDEDQDNLDWQLSDDEDAAEGLRNGKYATVVTIPKNFSERVMSISEDDGKNAEHATIDIQQSKVKPVPDVIIAKAITQAATQSFNKDFAKQYLDNIYLGFNEISGQMKEAADGAGKLDDGAGELVDGTTQLDSGVQELNKGARTLSTKGKELRRGADQLASGASELSSGLNTMKDQTKSLPSQTKKLYEGADQLHGGIVEYTGEIDKVVTALDDFDADKLKKAVDAADELDTSMNTIATGVEDMQKDVDKQLAAAKKLMNSDGTSKATSLDDLQAVGLMSAKEVARVRAALCPEPGSKISQQSAQKFQKDLQKALADAGVDPEIQKTLTDPEFQKALGSAVSQTACSAAERAFAVGLSTASVGVLQKVSDGLHAKGDSGLTLPQGLRKLADGTSELNSGIHDNLGDIEKNVNGLKEGQQKVLKAGKQLRDGSSQLAGGTKKLHKGTGKLTAGIGQAADGSNELAAGVSKYRAGVGKYTDGVDQLAAGTKKLSDNTPQLVDGTKKLKDGTGEFYDKLEEGKDEVPTYDESHRSQLSDVVAASVPGESAKLSSLAQNSVIGVLFALLLWIGSLLTYTVLRAVPASAVTSGNPSWKVGLKSLAPGLAIAVIHAFVMTVLFQFIWGLGAGAFAGMFLLALLAGITFTVINFALVALMGGFGRILAAAMMVGVLSVNLISTAPTGLVSLMSMLPLAPAVNGFTALASGTPGAGAAVGQLIVWLVVGAAAALAAIASKRTVKVPRRPAYRYV</sequence>
<dbReference type="InterPro" id="IPR017500">
    <property type="entry name" value="Phage_infect_YhgE_N"/>
</dbReference>
<reference evidence="7 8" key="1">
    <citation type="submission" date="2016-01" db="EMBL/GenBank/DDBJ databases">
        <title>Use of Whole Genome Sequencing to ascertain that Brevibacterium massiliense (Roux, Raoult 2009) is a later heterotypic synonym of Brevibacterium ravenspurgense (Mages 2008).</title>
        <authorList>
            <person name="Bernier A.-M."/>
            <person name="Burdz T."/>
            <person name="Huynh C."/>
            <person name="Pachecho A.L."/>
            <person name="Wiebe D."/>
            <person name="Bonner C."/>
            <person name="Bernard K."/>
        </authorList>
    </citation>
    <scope>NUCLEOTIDE SEQUENCE [LARGE SCALE GENOMIC DNA]</scope>
    <source>
        <strain evidence="7 8">CCUG56047</strain>
    </source>
</reference>
<comment type="caution">
    <text evidence="7">The sequence shown here is derived from an EMBL/GenBank/DDBJ whole genome shotgun (WGS) entry which is preliminary data.</text>
</comment>
<evidence type="ECO:0000256" key="3">
    <source>
        <dbReference type="ARBA" id="ARBA00022989"/>
    </source>
</evidence>
<evidence type="ECO:0000256" key="2">
    <source>
        <dbReference type="ARBA" id="ARBA00022692"/>
    </source>
</evidence>
<gene>
    <name evidence="7" type="primary">smc_4</name>
    <name evidence="7" type="ORF">Bravens_01722</name>
</gene>
<dbReference type="NCBIfam" id="TIGR03057">
    <property type="entry name" value="xxxLxxG_by_4"/>
    <property type="match status" value="8"/>
</dbReference>
<evidence type="ECO:0000256" key="1">
    <source>
        <dbReference type="ARBA" id="ARBA00004141"/>
    </source>
</evidence>
<dbReference type="GO" id="GO:0016020">
    <property type="term" value="C:membrane"/>
    <property type="evidence" value="ECO:0007669"/>
    <property type="project" value="UniProtKB-SubCell"/>
</dbReference>
<dbReference type="Gene3D" id="3.40.1710.10">
    <property type="entry name" value="abc type-2 transporter like domain"/>
    <property type="match status" value="1"/>
</dbReference>
<keyword evidence="4 5" id="KW-0472">Membrane</keyword>
<keyword evidence="2 5" id="KW-0812">Transmembrane</keyword>
<dbReference type="InterPro" id="IPR023908">
    <property type="entry name" value="xxxLxxG_rpt"/>
</dbReference>
<dbReference type="PANTHER" id="PTHR43077">
    <property type="entry name" value="TRANSPORT PERMEASE YVFS-RELATED"/>
    <property type="match status" value="1"/>
</dbReference>
<dbReference type="GO" id="GO:0140359">
    <property type="term" value="F:ABC-type transporter activity"/>
    <property type="evidence" value="ECO:0007669"/>
    <property type="project" value="InterPro"/>
</dbReference>
<dbReference type="InterPro" id="IPR051328">
    <property type="entry name" value="T7SS_ABC-Transporter"/>
</dbReference>
<dbReference type="Proteomes" id="UP000243589">
    <property type="component" value="Unassembled WGS sequence"/>
</dbReference>
<evidence type="ECO:0000313" key="8">
    <source>
        <dbReference type="Proteomes" id="UP000243589"/>
    </source>
</evidence>
<dbReference type="PANTHER" id="PTHR43077:SF10">
    <property type="entry name" value="TRANSPORT PERMEASE PROTEIN"/>
    <property type="match status" value="1"/>
</dbReference>
<dbReference type="PATRIC" id="fig|479117.4.peg.1706"/>
<keyword evidence="3 5" id="KW-1133">Transmembrane helix</keyword>
<dbReference type="SUPFAM" id="SSF58104">
    <property type="entry name" value="Methyl-accepting chemotaxis protein (MCP) signaling domain"/>
    <property type="match status" value="1"/>
</dbReference>
<dbReference type="EMBL" id="LQQC01000011">
    <property type="protein sequence ID" value="KXZ57698.1"/>
    <property type="molecule type" value="Genomic_DNA"/>
</dbReference>
<dbReference type="InterPro" id="IPR013525">
    <property type="entry name" value="ABC2_TM"/>
</dbReference>
<protein>
    <submittedName>
        <fullName evidence="7">Chromosome partition protein Smc</fullName>
    </submittedName>
</protein>
<evidence type="ECO:0000313" key="7">
    <source>
        <dbReference type="EMBL" id="KXZ57698.1"/>
    </source>
</evidence>
<feature type="transmembrane region" description="Helical" evidence="5">
    <location>
        <begin position="675"/>
        <end position="698"/>
    </location>
</feature>
<dbReference type="AlphaFoldDB" id="A0A150H748"/>
<feature type="transmembrane region" description="Helical" evidence="5">
    <location>
        <begin position="634"/>
        <end position="654"/>
    </location>
</feature>
<feature type="transmembrane region" description="Helical" evidence="5">
    <location>
        <begin position="784"/>
        <end position="807"/>
    </location>
</feature>
<feature type="transmembrane region" description="Helical" evidence="5">
    <location>
        <begin position="12"/>
        <end position="34"/>
    </location>
</feature>
<evidence type="ECO:0000256" key="4">
    <source>
        <dbReference type="ARBA" id="ARBA00023136"/>
    </source>
</evidence>
<comment type="subcellular location">
    <subcellularLocation>
        <location evidence="1">Membrane</location>
        <topology evidence="1">Multi-pass membrane protein</topology>
    </subcellularLocation>
</comment>
<feature type="transmembrane region" description="Helical" evidence="5">
    <location>
        <begin position="704"/>
        <end position="729"/>
    </location>
</feature>
<dbReference type="Pfam" id="PF12698">
    <property type="entry name" value="ABC2_membrane_3"/>
    <property type="match status" value="1"/>
</dbReference>
<feature type="domain" description="ABC-2 type transporter transmembrane" evidence="6">
    <location>
        <begin position="15"/>
        <end position="166"/>
    </location>
</feature>
<evidence type="ECO:0000256" key="5">
    <source>
        <dbReference type="SAM" id="Phobius"/>
    </source>
</evidence>
<dbReference type="RefSeq" id="WP_062022424.1">
    <property type="nucleotide sequence ID" value="NZ_LQQC01000011.1"/>
</dbReference>
<feature type="transmembrane region" description="Helical" evidence="5">
    <location>
        <begin position="736"/>
        <end position="764"/>
    </location>
</feature>
<evidence type="ECO:0000259" key="6">
    <source>
        <dbReference type="Pfam" id="PF12698"/>
    </source>
</evidence>
<keyword evidence="8" id="KW-1185">Reference proteome</keyword>
<accession>A0A150H748</accession>
<name>A0A150H748_9MICO</name>